<evidence type="ECO:0000256" key="1">
    <source>
        <dbReference type="SAM" id="SignalP"/>
    </source>
</evidence>
<keyword evidence="4" id="KW-1185">Reference proteome</keyword>
<dbReference type="SMART" id="SM00408">
    <property type="entry name" value="IGc2"/>
    <property type="match status" value="1"/>
</dbReference>
<reference evidence="3" key="1">
    <citation type="journal article" date="2023" name="G3 (Bethesda)">
        <title>Whole genome assembly and annotation of the endangered Caribbean coral Acropora cervicornis.</title>
        <authorList>
            <person name="Selwyn J.D."/>
            <person name="Vollmer S.V."/>
        </authorList>
    </citation>
    <scope>NUCLEOTIDE SEQUENCE</scope>
    <source>
        <strain evidence="3">K2</strain>
    </source>
</reference>
<dbReference type="EMBL" id="JARQWQ010000019">
    <property type="protein sequence ID" value="KAK2565681.1"/>
    <property type="molecule type" value="Genomic_DNA"/>
</dbReference>
<dbReference type="Pfam" id="PF07679">
    <property type="entry name" value="I-set"/>
    <property type="match status" value="1"/>
</dbReference>
<evidence type="ECO:0000313" key="4">
    <source>
        <dbReference type="Proteomes" id="UP001249851"/>
    </source>
</evidence>
<comment type="caution">
    <text evidence="3">The sequence shown here is derived from an EMBL/GenBank/DDBJ whole genome shotgun (WGS) entry which is preliminary data.</text>
</comment>
<reference evidence="3" key="2">
    <citation type="journal article" date="2023" name="Science">
        <title>Genomic signatures of disease resistance in endangered staghorn corals.</title>
        <authorList>
            <person name="Vollmer S.V."/>
            <person name="Selwyn J.D."/>
            <person name="Despard B.A."/>
            <person name="Roesel C.L."/>
        </authorList>
    </citation>
    <scope>NUCLEOTIDE SEQUENCE</scope>
    <source>
        <strain evidence="3">K2</strain>
    </source>
</reference>
<evidence type="ECO:0000313" key="3">
    <source>
        <dbReference type="EMBL" id="KAK2565681.1"/>
    </source>
</evidence>
<feature type="chain" id="PRO_5042231761" description="Ig-like domain-containing protein" evidence="1">
    <location>
        <begin position="24"/>
        <end position="181"/>
    </location>
</feature>
<dbReference type="InterPro" id="IPR013098">
    <property type="entry name" value="Ig_I-set"/>
</dbReference>
<feature type="signal peptide" evidence="1">
    <location>
        <begin position="1"/>
        <end position="23"/>
    </location>
</feature>
<dbReference type="Gene3D" id="2.60.40.10">
    <property type="entry name" value="Immunoglobulins"/>
    <property type="match status" value="1"/>
</dbReference>
<keyword evidence="1" id="KW-0732">Signal</keyword>
<organism evidence="3 4">
    <name type="scientific">Acropora cervicornis</name>
    <name type="common">Staghorn coral</name>
    <dbReference type="NCBI Taxonomy" id="6130"/>
    <lineage>
        <taxon>Eukaryota</taxon>
        <taxon>Metazoa</taxon>
        <taxon>Cnidaria</taxon>
        <taxon>Anthozoa</taxon>
        <taxon>Hexacorallia</taxon>
        <taxon>Scleractinia</taxon>
        <taxon>Astrocoeniina</taxon>
        <taxon>Acroporidae</taxon>
        <taxon>Acropora</taxon>
    </lineage>
</organism>
<dbReference type="InterPro" id="IPR013783">
    <property type="entry name" value="Ig-like_fold"/>
</dbReference>
<proteinExistence type="predicted"/>
<sequence length="181" mass="20453">MRFTSLLLYTFVVFLLSETVVWGQICGKASARESFGPIVDFYVTEHYQTPHLQNPVRFYKEVLVQKDANITLTCTAKEPEPSLPLWLFGTKLQPSMIKWYVNSSFFDVSNCDETAAKKKTCTLSLINIRPQDCGKYVCKAANQVRCTYDELYITVASGQKLPNRDGISSVGDNNIELKMGN</sequence>
<dbReference type="InterPro" id="IPR007110">
    <property type="entry name" value="Ig-like_dom"/>
</dbReference>
<dbReference type="Proteomes" id="UP001249851">
    <property type="component" value="Unassembled WGS sequence"/>
</dbReference>
<dbReference type="SMART" id="SM00409">
    <property type="entry name" value="IG"/>
    <property type="match status" value="1"/>
</dbReference>
<evidence type="ECO:0000259" key="2">
    <source>
        <dbReference type="PROSITE" id="PS50835"/>
    </source>
</evidence>
<dbReference type="PROSITE" id="PS50835">
    <property type="entry name" value="IG_LIKE"/>
    <property type="match status" value="1"/>
</dbReference>
<name>A0AAD9V8Y1_ACRCE</name>
<dbReference type="InterPro" id="IPR003598">
    <property type="entry name" value="Ig_sub2"/>
</dbReference>
<dbReference type="SUPFAM" id="SSF48726">
    <property type="entry name" value="Immunoglobulin"/>
    <property type="match status" value="1"/>
</dbReference>
<protein>
    <recommendedName>
        <fullName evidence="2">Ig-like domain-containing protein</fullName>
    </recommendedName>
</protein>
<dbReference type="AlphaFoldDB" id="A0AAD9V8Y1"/>
<accession>A0AAD9V8Y1</accession>
<gene>
    <name evidence="3" type="ORF">P5673_010853</name>
</gene>
<dbReference type="InterPro" id="IPR003599">
    <property type="entry name" value="Ig_sub"/>
</dbReference>
<dbReference type="InterPro" id="IPR036179">
    <property type="entry name" value="Ig-like_dom_sf"/>
</dbReference>
<feature type="domain" description="Ig-like" evidence="2">
    <location>
        <begin position="50"/>
        <end position="154"/>
    </location>
</feature>